<dbReference type="Proteomes" id="UP000585836">
    <property type="component" value="Unassembled WGS sequence"/>
</dbReference>
<comment type="caution">
    <text evidence="1">The sequence shown here is derived from an EMBL/GenBank/DDBJ whole genome shotgun (WGS) entry which is preliminary data.</text>
</comment>
<name>A0A7W9UT32_9ACTN</name>
<proteinExistence type="predicted"/>
<keyword evidence="2" id="KW-1185">Reference proteome</keyword>
<accession>A0A7W9UT32</accession>
<evidence type="ECO:0000313" key="2">
    <source>
        <dbReference type="Proteomes" id="UP000585836"/>
    </source>
</evidence>
<sequence length="123" mass="12930">MTDRFTGRPLSLLERHVVAKLLASEFPGAKELRSQLAAARVIGHWGAESPSVDLEVPADVPEARIADGIIPATGTVTDGSGELVGELLVWVSGGKLSALEFSWYGDAAPTELPDPGLVAVRVE</sequence>
<dbReference type="EMBL" id="JACHJK010000011">
    <property type="protein sequence ID" value="MBB5930137.1"/>
    <property type="molecule type" value="Genomic_DNA"/>
</dbReference>
<gene>
    <name evidence="1" type="ORF">FHS34_005630</name>
</gene>
<protein>
    <submittedName>
        <fullName evidence="1">Uncharacterized protein</fullName>
    </submittedName>
</protein>
<reference evidence="1 2" key="1">
    <citation type="submission" date="2020-08" db="EMBL/GenBank/DDBJ databases">
        <title>Genomic Encyclopedia of Type Strains, Phase III (KMG-III): the genomes of soil and plant-associated and newly described type strains.</title>
        <authorList>
            <person name="Whitman W."/>
        </authorList>
    </citation>
    <scope>NUCLEOTIDE SEQUENCE [LARGE SCALE GENOMIC DNA]</scope>
    <source>
        <strain evidence="1 2">CECT 3313</strain>
    </source>
</reference>
<dbReference type="AlphaFoldDB" id="A0A7W9UT32"/>
<evidence type="ECO:0000313" key="1">
    <source>
        <dbReference type="EMBL" id="MBB5930137.1"/>
    </source>
</evidence>
<dbReference type="RefSeq" id="WP_221509544.1">
    <property type="nucleotide sequence ID" value="NZ_BAAAWF010000116.1"/>
</dbReference>
<organism evidence="1 2">
    <name type="scientific">Streptomyces echinatus</name>
    <dbReference type="NCBI Taxonomy" id="67293"/>
    <lineage>
        <taxon>Bacteria</taxon>
        <taxon>Bacillati</taxon>
        <taxon>Actinomycetota</taxon>
        <taxon>Actinomycetes</taxon>
        <taxon>Kitasatosporales</taxon>
        <taxon>Streptomycetaceae</taxon>
        <taxon>Streptomyces</taxon>
    </lineage>
</organism>